<evidence type="ECO:0000313" key="3">
    <source>
        <dbReference type="EMBL" id="KAI5078376.1"/>
    </source>
</evidence>
<dbReference type="Gene3D" id="2.60.200.20">
    <property type="match status" value="1"/>
</dbReference>
<dbReference type="PANTHER" id="PTHR23308">
    <property type="entry name" value="NUCLEAR INHIBITOR OF PROTEIN PHOSPHATASE-1"/>
    <property type="match status" value="1"/>
</dbReference>
<name>A0A9D4V250_ADICA</name>
<feature type="compositionally biased region" description="Polar residues" evidence="1">
    <location>
        <begin position="84"/>
        <end position="96"/>
    </location>
</feature>
<reference evidence="3" key="1">
    <citation type="submission" date="2021-01" db="EMBL/GenBank/DDBJ databases">
        <title>Adiantum capillus-veneris genome.</title>
        <authorList>
            <person name="Fang Y."/>
            <person name="Liao Q."/>
        </authorList>
    </citation>
    <scope>NUCLEOTIDE SEQUENCE</scope>
    <source>
        <strain evidence="3">H3</strain>
        <tissue evidence="3">Leaf</tissue>
    </source>
</reference>
<feature type="region of interest" description="Disordered" evidence="1">
    <location>
        <begin position="51"/>
        <end position="98"/>
    </location>
</feature>
<sequence>MQQLCLQLSGRRSSTLSFASVHELSSFVGAQNRSLSQLVAKAAADREVQTQDEVLSQEAAASESKTTAAPITEGTASAEPELPPSTTAEPTNQKEGVNTGKFWLLRSTNEEGKSKEIVIPGDGIMVGAAPKSDGSSMPLVVDFPMVSSTHARVFGRERRTYQTTIHEYFVMDLGSTNGTYLNRSKLRPQTEVKLSRGDTLKFGDESAVFVVESQS</sequence>
<evidence type="ECO:0000313" key="4">
    <source>
        <dbReference type="Proteomes" id="UP000886520"/>
    </source>
</evidence>
<dbReference type="OrthoDB" id="687730at2759"/>
<proteinExistence type="predicted"/>
<feature type="compositionally biased region" description="Low complexity" evidence="1">
    <location>
        <begin position="58"/>
        <end position="69"/>
    </location>
</feature>
<dbReference type="InterPro" id="IPR050923">
    <property type="entry name" value="Cell_Proc_Reg/RNA_Proc"/>
</dbReference>
<keyword evidence="4" id="KW-1185">Reference proteome</keyword>
<evidence type="ECO:0000256" key="1">
    <source>
        <dbReference type="SAM" id="MobiDB-lite"/>
    </source>
</evidence>
<dbReference type="InterPro" id="IPR008984">
    <property type="entry name" value="SMAD_FHA_dom_sf"/>
</dbReference>
<comment type="caution">
    <text evidence="3">The sequence shown here is derived from an EMBL/GenBank/DDBJ whole genome shotgun (WGS) entry which is preliminary data.</text>
</comment>
<dbReference type="InterPro" id="IPR000253">
    <property type="entry name" value="FHA_dom"/>
</dbReference>
<organism evidence="3 4">
    <name type="scientific">Adiantum capillus-veneris</name>
    <name type="common">Maidenhair fern</name>
    <dbReference type="NCBI Taxonomy" id="13818"/>
    <lineage>
        <taxon>Eukaryota</taxon>
        <taxon>Viridiplantae</taxon>
        <taxon>Streptophyta</taxon>
        <taxon>Embryophyta</taxon>
        <taxon>Tracheophyta</taxon>
        <taxon>Polypodiopsida</taxon>
        <taxon>Polypodiidae</taxon>
        <taxon>Polypodiales</taxon>
        <taxon>Pteridineae</taxon>
        <taxon>Pteridaceae</taxon>
        <taxon>Vittarioideae</taxon>
        <taxon>Adiantum</taxon>
    </lineage>
</organism>
<dbReference type="EMBL" id="JABFUD020000006">
    <property type="protein sequence ID" value="KAI5078376.1"/>
    <property type="molecule type" value="Genomic_DNA"/>
</dbReference>
<feature type="domain" description="FHA" evidence="2">
    <location>
        <begin position="124"/>
        <end position="186"/>
    </location>
</feature>
<dbReference type="PROSITE" id="PS50006">
    <property type="entry name" value="FHA_DOMAIN"/>
    <property type="match status" value="1"/>
</dbReference>
<dbReference type="CDD" id="cd00060">
    <property type="entry name" value="FHA"/>
    <property type="match status" value="1"/>
</dbReference>
<dbReference type="Pfam" id="PF00498">
    <property type="entry name" value="FHA"/>
    <property type="match status" value="1"/>
</dbReference>
<evidence type="ECO:0000259" key="2">
    <source>
        <dbReference type="PROSITE" id="PS50006"/>
    </source>
</evidence>
<gene>
    <name evidence="3" type="ORF">GOP47_0006047</name>
</gene>
<dbReference type="AlphaFoldDB" id="A0A9D4V250"/>
<dbReference type="SMART" id="SM00240">
    <property type="entry name" value="FHA"/>
    <property type="match status" value="1"/>
</dbReference>
<protein>
    <recommendedName>
        <fullName evidence="2">FHA domain-containing protein</fullName>
    </recommendedName>
</protein>
<dbReference type="SUPFAM" id="SSF49879">
    <property type="entry name" value="SMAD/FHA domain"/>
    <property type="match status" value="1"/>
</dbReference>
<dbReference type="Proteomes" id="UP000886520">
    <property type="component" value="Chromosome 6"/>
</dbReference>
<accession>A0A9D4V250</accession>